<evidence type="ECO:0000313" key="2">
    <source>
        <dbReference type="Proteomes" id="UP000188324"/>
    </source>
</evidence>
<evidence type="ECO:0000313" key="1">
    <source>
        <dbReference type="EMBL" id="AQP44648.1"/>
    </source>
</evidence>
<sequence>MARFVVDAKTLLHVLESGRSVAAEHQLVAPASIRSQVMDLLLARVDAGDLTEKRALALHERLTETKLRLLNDRVSRRTAWDIARQHGRLTIRDAEYIALARLQADALVTIDADLADVATKSVPVAELDYLFQQSPIL</sequence>
<gene>
    <name evidence="1" type="ORF">RPIT_07355</name>
</gene>
<dbReference type="Proteomes" id="UP000188324">
    <property type="component" value="Chromosome"/>
</dbReference>
<dbReference type="InterPro" id="IPR029060">
    <property type="entry name" value="PIN-like_dom_sf"/>
</dbReference>
<dbReference type="RefSeq" id="WP_176789363.1">
    <property type="nucleotide sequence ID" value="NZ_CP019605.1"/>
</dbReference>
<reference evidence="1 2" key="1">
    <citation type="journal article" date="2016" name="Int. J. Syst. Evol. Microbiol.">
        <title>Tessaracoccus flavus sp. nov., isolated from the drainage system of a lindane-producing factory.</title>
        <authorList>
            <person name="Kumari R."/>
            <person name="Singh P."/>
            <person name="Schumann P."/>
            <person name="Lal R."/>
        </authorList>
    </citation>
    <scope>NUCLEOTIDE SEQUENCE [LARGE SCALE GENOMIC DNA]</scope>
    <source>
        <strain evidence="1 2">RP1T</strain>
    </source>
</reference>
<dbReference type="Gene3D" id="3.40.50.1010">
    <property type="entry name" value="5'-nuclease"/>
    <property type="match status" value="1"/>
</dbReference>
<dbReference type="CDD" id="cd09873">
    <property type="entry name" value="PIN_Pae0151-like"/>
    <property type="match status" value="1"/>
</dbReference>
<dbReference type="SUPFAM" id="SSF88723">
    <property type="entry name" value="PIN domain-like"/>
    <property type="match status" value="1"/>
</dbReference>
<dbReference type="AlphaFoldDB" id="A0A1Q2CEW4"/>
<proteinExistence type="predicted"/>
<organism evidence="1 2">
    <name type="scientific">Tessaracoccus flavus</name>
    <dbReference type="NCBI Taxonomy" id="1610493"/>
    <lineage>
        <taxon>Bacteria</taxon>
        <taxon>Bacillati</taxon>
        <taxon>Actinomycetota</taxon>
        <taxon>Actinomycetes</taxon>
        <taxon>Propionibacteriales</taxon>
        <taxon>Propionibacteriaceae</taxon>
        <taxon>Tessaracoccus</taxon>
    </lineage>
</organism>
<dbReference type="KEGG" id="tfl:RPIT_07355"/>
<protein>
    <submittedName>
        <fullName evidence="1">Uncharacterized protein</fullName>
    </submittedName>
</protein>
<name>A0A1Q2CEW4_9ACTN</name>
<keyword evidence="2" id="KW-1185">Reference proteome</keyword>
<accession>A0A1Q2CEW4</accession>
<dbReference type="EMBL" id="CP019605">
    <property type="protein sequence ID" value="AQP44648.1"/>
    <property type="molecule type" value="Genomic_DNA"/>
</dbReference>
<dbReference type="InterPro" id="IPR044153">
    <property type="entry name" value="PIN_Pae0151-like"/>
</dbReference>